<accession>A0A4Y2IMA1</accession>
<reference evidence="1 2" key="1">
    <citation type="journal article" date="2019" name="Sci. Rep.">
        <title>Orb-weaving spider Araneus ventricosus genome elucidates the spidroin gene catalogue.</title>
        <authorList>
            <person name="Kono N."/>
            <person name="Nakamura H."/>
            <person name="Ohtoshi R."/>
            <person name="Moran D.A.P."/>
            <person name="Shinohara A."/>
            <person name="Yoshida Y."/>
            <person name="Fujiwara M."/>
            <person name="Mori M."/>
            <person name="Tomita M."/>
            <person name="Arakawa K."/>
        </authorList>
    </citation>
    <scope>NUCLEOTIDE SEQUENCE [LARGE SCALE GENOMIC DNA]</scope>
</reference>
<dbReference type="EMBL" id="BGPR01107199">
    <property type="protein sequence ID" value="GBM78775.1"/>
    <property type="molecule type" value="Genomic_DNA"/>
</dbReference>
<dbReference type="Proteomes" id="UP000499080">
    <property type="component" value="Unassembled WGS sequence"/>
</dbReference>
<dbReference type="AlphaFoldDB" id="A0A4Y2IMA1"/>
<comment type="caution">
    <text evidence="1">The sequence shown here is derived from an EMBL/GenBank/DDBJ whole genome shotgun (WGS) entry which is preliminary data.</text>
</comment>
<proteinExistence type="predicted"/>
<gene>
    <name evidence="1" type="ORF">AVEN_241349_1</name>
</gene>
<protein>
    <submittedName>
        <fullName evidence="1">Uncharacterized protein</fullName>
    </submittedName>
</protein>
<organism evidence="1 2">
    <name type="scientific">Araneus ventricosus</name>
    <name type="common">Orbweaver spider</name>
    <name type="synonym">Epeira ventricosa</name>
    <dbReference type="NCBI Taxonomy" id="182803"/>
    <lineage>
        <taxon>Eukaryota</taxon>
        <taxon>Metazoa</taxon>
        <taxon>Ecdysozoa</taxon>
        <taxon>Arthropoda</taxon>
        <taxon>Chelicerata</taxon>
        <taxon>Arachnida</taxon>
        <taxon>Araneae</taxon>
        <taxon>Araneomorphae</taxon>
        <taxon>Entelegynae</taxon>
        <taxon>Araneoidea</taxon>
        <taxon>Araneidae</taxon>
        <taxon>Araneus</taxon>
    </lineage>
</organism>
<name>A0A4Y2IMA1_ARAVE</name>
<keyword evidence="2" id="KW-1185">Reference proteome</keyword>
<evidence type="ECO:0000313" key="2">
    <source>
        <dbReference type="Proteomes" id="UP000499080"/>
    </source>
</evidence>
<sequence>MLLPNSFDFTLPKQHQWQKHYRSSSYKKKSLEIFPESFLTKGLPSSPKILKTTVKIKVSSTYKLQQVYQEPTAKLKGCMEPSSQCLRNCQSMIRQSGSSLFLTSKDSAPSADLLNSLLLN</sequence>
<evidence type="ECO:0000313" key="1">
    <source>
        <dbReference type="EMBL" id="GBM78775.1"/>
    </source>
</evidence>